<feature type="region of interest" description="Disordered" evidence="1">
    <location>
        <begin position="83"/>
        <end position="105"/>
    </location>
</feature>
<feature type="chain" id="PRO_5009825547" description="Secreted protein" evidence="2">
    <location>
        <begin position="22"/>
        <end position="105"/>
    </location>
</feature>
<keyword evidence="2" id="KW-0732">Signal</keyword>
<dbReference type="Proteomes" id="UP000093985">
    <property type="component" value="Unassembled WGS sequence"/>
</dbReference>
<evidence type="ECO:0008006" key="5">
    <source>
        <dbReference type="Google" id="ProtNLM"/>
    </source>
</evidence>
<dbReference type="AlphaFoldDB" id="A0A1A2EWD6"/>
<sequence length="105" mass="10927">MRLLASSMLLCAFAFAPTAHADPAPSPFDPHVPNVNVQNCPGGNGGFVFGYCDGERYPDGSYWHQVFTAGNFAPISYTCVIDDGSPTPPPAPPGGCDGKVQAPAE</sequence>
<evidence type="ECO:0000256" key="2">
    <source>
        <dbReference type="SAM" id="SignalP"/>
    </source>
</evidence>
<evidence type="ECO:0000313" key="3">
    <source>
        <dbReference type="EMBL" id="OBG09397.1"/>
    </source>
</evidence>
<comment type="caution">
    <text evidence="3">The sequence shown here is derived from an EMBL/GenBank/DDBJ whole genome shotgun (WGS) entry which is preliminary data.</text>
</comment>
<dbReference type="EMBL" id="LZIN01000016">
    <property type="protein sequence ID" value="OBG09397.1"/>
    <property type="molecule type" value="Genomic_DNA"/>
</dbReference>
<protein>
    <recommendedName>
        <fullName evidence="5">Secreted protein</fullName>
    </recommendedName>
</protein>
<organism evidence="3 4">
    <name type="scientific">Mycolicibacter sinensis (strain JDM601)</name>
    <name type="common">Mycobacterium sinense</name>
    <dbReference type="NCBI Taxonomy" id="875328"/>
    <lineage>
        <taxon>Bacteria</taxon>
        <taxon>Bacillati</taxon>
        <taxon>Actinomycetota</taxon>
        <taxon>Actinomycetes</taxon>
        <taxon>Mycobacteriales</taxon>
        <taxon>Mycobacteriaceae</taxon>
        <taxon>Mycolicibacter</taxon>
    </lineage>
</organism>
<feature type="signal peptide" evidence="2">
    <location>
        <begin position="1"/>
        <end position="21"/>
    </location>
</feature>
<reference evidence="4" key="1">
    <citation type="submission" date="2016-06" db="EMBL/GenBank/DDBJ databases">
        <authorList>
            <person name="Sutton G."/>
            <person name="Brinkac L."/>
            <person name="Sanka R."/>
            <person name="Adams M."/>
            <person name="Lau E."/>
            <person name="Mehaffy C."/>
            <person name="Tameris M."/>
            <person name="Hatherill M."/>
            <person name="Hanekom W."/>
            <person name="Mahomed H."/>
            <person name="Mcshane H."/>
        </authorList>
    </citation>
    <scope>NUCLEOTIDE SEQUENCE [LARGE SCALE GENOMIC DNA]</scope>
    <source>
        <strain evidence="4">852014-51077_SCH5608930-a</strain>
    </source>
</reference>
<gene>
    <name evidence="3" type="ORF">A5771_01565</name>
</gene>
<proteinExistence type="predicted"/>
<evidence type="ECO:0000256" key="1">
    <source>
        <dbReference type="SAM" id="MobiDB-lite"/>
    </source>
</evidence>
<name>A0A1A2EWD6_MYCSD</name>
<evidence type="ECO:0000313" key="4">
    <source>
        <dbReference type="Proteomes" id="UP000093985"/>
    </source>
</evidence>
<accession>A0A1A2EWD6</accession>